<sequence>MEVFPGISMDPKIRFGKPCLAGTRMDVATVVGALAAGESFEAVEEAYQLTREQVLNALRYAAHVAAHLPPAVAEVS</sequence>
<reference evidence="1 2" key="1">
    <citation type="journal article" date="2016" name="Nat. Commun.">
        <title>Thousands of microbial genomes shed light on interconnected biogeochemical processes in an aquifer system.</title>
        <authorList>
            <person name="Anantharaman K."/>
            <person name="Brown C.T."/>
            <person name="Hug L.A."/>
            <person name="Sharon I."/>
            <person name="Castelle C.J."/>
            <person name="Probst A.J."/>
            <person name="Thomas B.C."/>
            <person name="Singh A."/>
            <person name="Wilkins M.J."/>
            <person name="Karaoz U."/>
            <person name="Brodie E.L."/>
            <person name="Williams K.H."/>
            <person name="Hubbard S.S."/>
            <person name="Banfield J.F."/>
        </authorList>
    </citation>
    <scope>NUCLEOTIDE SEQUENCE [LARGE SCALE GENOMIC DNA]</scope>
    <source>
        <strain evidence="2">RIFCSPLOWO2_12_FULL_64_10</strain>
    </source>
</reference>
<name>A0A1F6C8Q4_HANXR</name>
<dbReference type="Proteomes" id="UP000178606">
    <property type="component" value="Unassembled WGS sequence"/>
</dbReference>
<dbReference type="SUPFAM" id="SSF46689">
    <property type="entry name" value="Homeodomain-like"/>
    <property type="match status" value="1"/>
</dbReference>
<dbReference type="InterPro" id="IPR036388">
    <property type="entry name" value="WH-like_DNA-bd_sf"/>
</dbReference>
<evidence type="ECO:0000313" key="1">
    <source>
        <dbReference type="EMBL" id="OGG45515.1"/>
    </source>
</evidence>
<evidence type="ECO:0000313" key="2">
    <source>
        <dbReference type="Proteomes" id="UP000178606"/>
    </source>
</evidence>
<dbReference type="Pfam" id="PF04255">
    <property type="entry name" value="DUF433"/>
    <property type="match status" value="1"/>
</dbReference>
<dbReference type="PANTHER" id="PTHR34849:SF3">
    <property type="entry name" value="SSR2962 PROTEIN"/>
    <property type="match status" value="1"/>
</dbReference>
<dbReference type="EMBL" id="MFKF01000372">
    <property type="protein sequence ID" value="OGG45515.1"/>
    <property type="molecule type" value="Genomic_DNA"/>
</dbReference>
<evidence type="ECO:0008006" key="3">
    <source>
        <dbReference type="Google" id="ProtNLM"/>
    </source>
</evidence>
<organism evidence="1 2">
    <name type="scientific">Handelsmanbacteria sp. (strain RIFCSPLOWO2_12_FULL_64_10)</name>
    <dbReference type="NCBI Taxonomy" id="1817868"/>
    <lineage>
        <taxon>Bacteria</taxon>
        <taxon>Candidatus Handelsmaniibacteriota</taxon>
    </lineage>
</organism>
<dbReference type="InterPro" id="IPR007367">
    <property type="entry name" value="DUF433"/>
</dbReference>
<dbReference type="Gene3D" id="1.10.10.10">
    <property type="entry name" value="Winged helix-like DNA-binding domain superfamily/Winged helix DNA-binding domain"/>
    <property type="match status" value="1"/>
</dbReference>
<dbReference type="InterPro" id="IPR009057">
    <property type="entry name" value="Homeodomain-like_sf"/>
</dbReference>
<gene>
    <name evidence="1" type="ORF">A3F84_22750</name>
</gene>
<dbReference type="PANTHER" id="PTHR34849">
    <property type="entry name" value="SSL5025 PROTEIN"/>
    <property type="match status" value="1"/>
</dbReference>
<proteinExistence type="predicted"/>
<protein>
    <recommendedName>
        <fullName evidence="3">Antitoxin</fullName>
    </recommendedName>
</protein>
<comment type="caution">
    <text evidence="1">The sequence shown here is derived from an EMBL/GenBank/DDBJ whole genome shotgun (WGS) entry which is preliminary data.</text>
</comment>
<accession>A0A1F6C8Q4</accession>
<dbReference type="AlphaFoldDB" id="A0A1F6C8Q4"/>